<keyword evidence="2" id="KW-0677">Repeat</keyword>
<gene>
    <name evidence="6" type="ORF">EAL2_c19060</name>
</gene>
<dbReference type="PANTHER" id="PTHR43308">
    <property type="entry name" value="OUTER MEMBRANE PROTEIN ALPHA-RELATED"/>
    <property type="match status" value="1"/>
</dbReference>
<dbReference type="eggNOG" id="COG1361">
    <property type="taxonomic scope" value="Bacteria"/>
</dbReference>
<evidence type="ECO:0000313" key="6">
    <source>
        <dbReference type="EMBL" id="AHM57187.1"/>
    </source>
</evidence>
<feature type="region of interest" description="Disordered" evidence="3">
    <location>
        <begin position="60"/>
        <end position="89"/>
    </location>
</feature>
<feature type="domain" description="SLH" evidence="5">
    <location>
        <begin position="442"/>
        <end position="505"/>
    </location>
</feature>
<evidence type="ECO:0000259" key="5">
    <source>
        <dbReference type="PROSITE" id="PS51272"/>
    </source>
</evidence>
<dbReference type="InterPro" id="IPR001119">
    <property type="entry name" value="SLH_dom"/>
</dbReference>
<dbReference type="RefSeq" id="WP_025436139.1">
    <property type="nucleotide sequence ID" value="NZ_CP007452.1"/>
</dbReference>
<dbReference type="PATRIC" id="fig|1286171.3.peg.1855"/>
<evidence type="ECO:0000313" key="7">
    <source>
        <dbReference type="Proteomes" id="UP000019591"/>
    </source>
</evidence>
<keyword evidence="7" id="KW-1185">Reference proteome</keyword>
<reference evidence="6 7" key="1">
    <citation type="journal article" date="2014" name="Genome Announc.">
        <title>Complete Genome Sequence of Amino Acid-Utilizing Eubacterium acidaminophilum al-2 (DSM 3953).</title>
        <authorList>
            <person name="Poehlein A."/>
            <person name="Andreesen J.R."/>
            <person name="Daniel R."/>
        </authorList>
    </citation>
    <scope>NUCLEOTIDE SEQUENCE [LARGE SCALE GENOMIC DNA]</scope>
    <source>
        <strain evidence="6 7">DSM 3953</strain>
    </source>
</reference>
<dbReference type="Pfam" id="PF00395">
    <property type="entry name" value="SLH"/>
    <property type="match status" value="2"/>
</dbReference>
<dbReference type="PROSITE" id="PS51272">
    <property type="entry name" value="SLH"/>
    <property type="match status" value="3"/>
</dbReference>
<feature type="region of interest" description="Disordered" evidence="3">
    <location>
        <begin position="133"/>
        <end position="164"/>
    </location>
</feature>
<feature type="signal peptide" evidence="4">
    <location>
        <begin position="1"/>
        <end position="29"/>
    </location>
</feature>
<accession>W8TLY6</accession>
<dbReference type="InterPro" id="IPR051465">
    <property type="entry name" value="Cell_Envelope_Struct_Comp"/>
</dbReference>
<dbReference type="AlphaFoldDB" id="W8TLY6"/>
<feature type="chain" id="PRO_5004915943" evidence="4">
    <location>
        <begin position="30"/>
        <end position="553"/>
    </location>
</feature>
<dbReference type="STRING" id="1286171.EAL2_c19060"/>
<dbReference type="Gene3D" id="2.60.40.4270">
    <property type="entry name" value="Listeria-Bacteroides repeat domain"/>
    <property type="match status" value="1"/>
</dbReference>
<evidence type="ECO:0000256" key="1">
    <source>
        <dbReference type="ARBA" id="ARBA00004196"/>
    </source>
</evidence>
<dbReference type="InterPro" id="IPR013378">
    <property type="entry name" value="InlB-like_B-rpt"/>
</dbReference>
<evidence type="ECO:0000256" key="2">
    <source>
        <dbReference type="ARBA" id="ARBA00022737"/>
    </source>
</evidence>
<dbReference type="InterPro" id="IPR042229">
    <property type="entry name" value="Listeria/Bacterioides_rpt_sf"/>
</dbReference>
<feature type="domain" description="SLH" evidence="5">
    <location>
        <begin position="384"/>
        <end position="441"/>
    </location>
</feature>
<feature type="domain" description="SLH" evidence="5">
    <location>
        <begin position="314"/>
        <end position="383"/>
    </location>
</feature>
<feature type="compositionally biased region" description="Low complexity" evidence="3">
    <location>
        <begin position="296"/>
        <end position="325"/>
    </location>
</feature>
<comment type="subcellular location">
    <subcellularLocation>
        <location evidence="1">Cell envelope</location>
    </subcellularLocation>
</comment>
<keyword evidence="4" id="KW-0732">Signal</keyword>
<proteinExistence type="predicted"/>
<dbReference type="EMBL" id="CP007452">
    <property type="protein sequence ID" value="AHM57187.1"/>
    <property type="molecule type" value="Genomic_DNA"/>
</dbReference>
<dbReference type="OrthoDB" id="1758309at2"/>
<feature type="region of interest" description="Disordered" evidence="3">
    <location>
        <begin position="280"/>
        <end position="336"/>
    </location>
</feature>
<name>W8TLY6_PEPAC</name>
<evidence type="ECO:0000256" key="3">
    <source>
        <dbReference type="SAM" id="MobiDB-lite"/>
    </source>
</evidence>
<dbReference type="eggNOG" id="COG4223">
    <property type="taxonomic scope" value="Bacteria"/>
</dbReference>
<dbReference type="HOGENOM" id="CLU_492395_0_0_9"/>
<sequence>MNINFKIFNIAASMVLALVLIISTGPAFAASSLDCFSEDSKEDRCPKPETAAYTVDHYKQLPDGSYPQTPDDTDEENGAPGDAAAAVPREYPGYTLDEDASTTTGTILEDGSLVLELYYTKDAEDDNTPYTVEHYKQLPDGSYPQTPDDTDEENGTPGDAAAAVPREYPGYTLDEDASTTTGTILEDGSLVLELYYTRDAEHNEYHVYYDANGGTGEQADPLSPYKPGETVTVMDKETISKSGYLFTGWNSSDDGSGTKYRPGSKFTMPDADITLYAQWTKKSSGGGGSSGGSGGSTTPTTPTEPTAPPTDSATPPADSATTPSGGASESVPTTPTLNKQDHFAYIIGYPENVVRPEGYITREEVAAVFYRLLDPAYRDSIKTTSHGFGDVEAARWSAKHIGTLSNGGILSGYPDGTFRPGSNITRAEIAAIATKFEKLSQVKTSIFSDTASHWASDYINSAAENGWFEGYPDGTFKPDQFITRAEFVTLVNKVLDRRVHAEDVLPQARQFPDLIKGAWHYEAMQEAINSHYYNRKSDTFEEWLEIYYPNLEW</sequence>
<dbReference type="NCBIfam" id="TIGR02543">
    <property type="entry name" value="List_Bact_rpt"/>
    <property type="match status" value="1"/>
</dbReference>
<dbReference type="Pfam" id="PF09479">
    <property type="entry name" value="Flg_new"/>
    <property type="match status" value="1"/>
</dbReference>
<feature type="compositionally biased region" description="Gly residues" evidence="3">
    <location>
        <begin position="284"/>
        <end position="295"/>
    </location>
</feature>
<dbReference type="KEGG" id="eac:EAL2_c19060"/>
<dbReference type="PANTHER" id="PTHR43308:SF5">
    <property type="entry name" value="S-LAYER PROTEIN _ PEPTIDOGLYCAN ENDO-BETA-N-ACETYLGLUCOSAMINIDASE"/>
    <property type="match status" value="1"/>
</dbReference>
<organism evidence="6 7">
    <name type="scientific">Peptoclostridium acidaminophilum DSM 3953</name>
    <dbReference type="NCBI Taxonomy" id="1286171"/>
    <lineage>
        <taxon>Bacteria</taxon>
        <taxon>Bacillati</taxon>
        <taxon>Bacillota</taxon>
        <taxon>Clostridia</taxon>
        <taxon>Peptostreptococcales</taxon>
        <taxon>Peptoclostridiaceae</taxon>
        <taxon>Peptoclostridium</taxon>
    </lineage>
</organism>
<feature type="region of interest" description="Disordered" evidence="3">
    <location>
        <begin position="244"/>
        <end position="264"/>
    </location>
</feature>
<dbReference type="Proteomes" id="UP000019591">
    <property type="component" value="Chromosome"/>
</dbReference>
<protein>
    <submittedName>
        <fullName evidence="6">Cell surface glycoprotein 2</fullName>
    </submittedName>
</protein>
<evidence type="ECO:0000256" key="4">
    <source>
        <dbReference type="SAM" id="SignalP"/>
    </source>
</evidence>
<dbReference type="GO" id="GO:0030313">
    <property type="term" value="C:cell envelope"/>
    <property type="evidence" value="ECO:0007669"/>
    <property type="project" value="UniProtKB-SubCell"/>
</dbReference>